<dbReference type="HOGENOM" id="CLU_2198269_0_0_1"/>
<accession>E3KMD7</accession>
<keyword evidence="1" id="KW-0472">Membrane</keyword>
<reference evidence="3" key="2">
    <citation type="journal article" date="2011" name="Proc. Natl. Acad. Sci. U.S.A.">
        <title>Obligate biotrophy features unraveled by the genomic analysis of rust fungi.</title>
        <authorList>
            <person name="Duplessis S."/>
            <person name="Cuomo C.A."/>
            <person name="Lin Y.-C."/>
            <person name="Aerts A."/>
            <person name="Tisserant E."/>
            <person name="Veneault-Fourrey C."/>
            <person name="Joly D.L."/>
            <person name="Hacquard S."/>
            <person name="Amselem J."/>
            <person name="Cantarel B.L."/>
            <person name="Chiu R."/>
            <person name="Coutinho P.M."/>
            <person name="Feau N."/>
            <person name="Field M."/>
            <person name="Frey P."/>
            <person name="Gelhaye E."/>
            <person name="Goldberg J."/>
            <person name="Grabherr M.G."/>
            <person name="Kodira C.D."/>
            <person name="Kohler A."/>
            <person name="Kuees U."/>
            <person name="Lindquist E.A."/>
            <person name="Lucas S.M."/>
            <person name="Mago R."/>
            <person name="Mauceli E."/>
            <person name="Morin E."/>
            <person name="Murat C."/>
            <person name="Pangilinan J.L."/>
            <person name="Park R."/>
            <person name="Pearson M."/>
            <person name="Quesneville H."/>
            <person name="Rouhier N."/>
            <person name="Sakthikumar S."/>
            <person name="Salamov A.A."/>
            <person name="Schmutz J."/>
            <person name="Selles B."/>
            <person name="Shapiro H."/>
            <person name="Tanguay P."/>
            <person name="Tuskan G.A."/>
            <person name="Henrissat B."/>
            <person name="Van de Peer Y."/>
            <person name="Rouze P."/>
            <person name="Ellis J.G."/>
            <person name="Dodds P.N."/>
            <person name="Schein J.E."/>
            <person name="Zhong S."/>
            <person name="Hamelin R.C."/>
            <person name="Grigoriev I.V."/>
            <person name="Szabo L.J."/>
            <person name="Martin F."/>
        </authorList>
    </citation>
    <scope>NUCLEOTIDE SEQUENCE [LARGE SCALE GENOMIC DNA]</scope>
    <source>
        <strain evidence="3">CRL 75-36-700-3 / race SCCL</strain>
    </source>
</reference>
<keyword evidence="1" id="KW-1133">Transmembrane helix</keyword>
<proteinExistence type="predicted"/>
<name>E3KMD7_PUCGT</name>
<dbReference type="KEGG" id="pgr:PGTG_11818"/>
<keyword evidence="3" id="KW-1185">Reference proteome</keyword>
<gene>
    <name evidence="2" type="ORF">PGTG_11818</name>
</gene>
<reference key="1">
    <citation type="submission" date="2007-01" db="EMBL/GenBank/DDBJ databases">
        <title>The Genome Sequence of Puccinia graminis f. sp. tritici Strain CRL 75-36-700-3.</title>
        <authorList>
            <consortium name="The Broad Institute Genome Sequencing Platform"/>
            <person name="Birren B."/>
            <person name="Lander E."/>
            <person name="Galagan J."/>
            <person name="Nusbaum C."/>
            <person name="Devon K."/>
            <person name="Cuomo C."/>
            <person name="Jaffe D."/>
            <person name="Butler J."/>
            <person name="Alvarez P."/>
            <person name="Gnerre S."/>
            <person name="Grabherr M."/>
            <person name="Mauceli E."/>
            <person name="Brockman W."/>
            <person name="Young S."/>
            <person name="LaButti K."/>
            <person name="Sykes S."/>
            <person name="DeCaprio D."/>
            <person name="Crawford M."/>
            <person name="Koehrsen M."/>
            <person name="Engels R."/>
            <person name="Montgomery P."/>
            <person name="Pearson M."/>
            <person name="Howarth C."/>
            <person name="Larson L."/>
            <person name="White J."/>
            <person name="Zeng Q."/>
            <person name="Kodira C."/>
            <person name="Yandava C."/>
            <person name="Alvarado L."/>
            <person name="O'Leary S."/>
            <person name="Szabo L."/>
            <person name="Dean R."/>
            <person name="Schein J."/>
        </authorList>
    </citation>
    <scope>NUCLEOTIDE SEQUENCE</scope>
    <source>
        <strain>CRL 75-36-700-3</strain>
    </source>
</reference>
<dbReference type="Proteomes" id="UP000008783">
    <property type="component" value="Unassembled WGS sequence"/>
</dbReference>
<keyword evidence="1" id="KW-0812">Transmembrane</keyword>
<evidence type="ECO:0000313" key="3">
    <source>
        <dbReference type="Proteomes" id="UP000008783"/>
    </source>
</evidence>
<dbReference type="RefSeq" id="XP_003329881.1">
    <property type="nucleotide sequence ID" value="XM_003329833.1"/>
</dbReference>
<dbReference type="InParanoid" id="E3KMD7"/>
<organism evidence="2 3">
    <name type="scientific">Puccinia graminis f. sp. tritici (strain CRL 75-36-700-3 / race SCCL)</name>
    <name type="common">Black stem rust fungus</name>
    <dbReference type="NCBI Taxonomy" id="418459"/>
    <lineage>
        <taxon>Eukaryota</taxon>
        <taxon>Fungi</taxon>
        <taxon>Dikarya</taxon>
        <taxon>Basidiomycota</taxon>
        <taxon>Pucciniomycotina</taxon>
        <taxon>Pucciniomycetes</taxon>
        <taxon>Pucciniales</taxon>
        <taxon>Pucciniaceae</taxon>
        <taxon>Puccinia</taxon>
    </lineage>
</organism>
<evidence type="ECO:0000256" key="1">
    <source>
        <dbReference type="SAM" id="Phobius"/>
    </source>
</evidence>
<protein>
    <submittedName>
        <fullName evidence="2">Uncharacterized protein</fullName>
    </submittedName>
</protein>
<sequence length="108" mass="11768">MMRVLEGRAQEKISLRIMDEVGVIIGHDGIGVVRRDPPQGILDRMKMMMMMGSYRNSPLINWYPSSAAAAAAAAVVVVVGVGVVGGPGVVRWLVVFVMYHCRNPFVVL</sequence>
<dbReference type="GeneID" id="10544013"/>
<dbReference type="VEuPathDB" id="FungiDB:PGTG_11818"/>
<feature type="transmembrane region" description="Helical" evidence="1">
    <location>
        <begin position="59"/>
        <end position="84"/>
    </location>
</feature>
<evidence type="ECO:0000313" key="2">
    <source>
        <dbReference type="EMBL" id="EFP85462.1"/>
    </source>
</evidence>
<dbReference type="EMBL" id="DS178295">
    <property type="protein sequence ID" value="EFP85462.1"/>
    <property type="molecule type" value="Genomic_DNA"/>
</dbReference>
<dbReference type="AlphaFoldDB" id="E3KMD7"/>